<keyword evidence="9 23" id="KW-0808">Transferase</keyword>
<feature type="compositionally biased region" description="Polar residues" evidence="24">
    <location>
        <begin position="165"/>
        <end position="175"/>
    </location>
</feature>
<dbReference type="Gene3D" id="3.40.50.10330">
    <property type="entry name" value="Probable inorganic polyphosphate/atp-NAD kinase, domain 1"/>
    <property type="match status" value="1"/>
</dbReference>
<evidence type="ECO:0000256" key="6">
    <source>
        <dbReference type="ARBA" id="ARBA00009280"/>
    </source>
</evidence>
<dbReference type="PANTHER" id="PTHR11255">
    <property type="entry name" value="DIACYLGLYCEROL KINASE"/>
    <property type="match status" value="1"/>
</dbReference>
<dbReference type="InterPro" id="IPR001206">
    <property type="entry name" value="Diacylglycerol_kinase_cat_dom"/>
</dbReference>
<dbReference type="GO" id="GO:0005524">
    <property type="term" value="F:ATP binding"/>
    <property type="evidence" value="ECO:0007669"/>
    <property type="project" value="UniProtKB-KW"/>
</dbReference>
<dbReference type="GO" id="GO:0005829">
    <property type="term" value="C:cytosol"/>
    <property type="evidence" value="ECO:0007669"/>
    <property type="project" value="UniProtKB-SubCell"/>
</dbReference>
<dbReference type="InterPro" id="IPR047484">
    <property type="entry name" value="C1_DGKzeta_rpt2"/>
</dbReference>
<organism evidence="26 27">
    <name type="scientific">Dissostichus eleginoides</name>
    <name type="common">Patagonian toothfish</name>
    <name type="synonym">Dissostichus amissus</name>
    <dbReference type="NCBI Taxonomy" id="100907"/>
    <lineage>
        <taxon>Eukaryota</taxon>
        <taxon>Metazoa</taxon>
        <taxon>Chordata</taxon>
        <taxon>Craniata</taxon>
        <taxon>Vertebrata</taxon>
        <taxon>Euteleostomi</taxon>
        <taxon>Actinopterygii</taxon>
        <taxon>Neopterygii</taxon>
        <taxon>Teleostei</taxon>
        <taxon>Neoteleostei</taxon>
        <taxon>Acanthomorphata</taxon>
        <taxon>Eupercaria</taxon>
        <taxon>Perciformes</taxon>
        <taxon>Notothenioidei</taxon>
        <taxon>Nototheniidae</taxon>
        <taxon>Dissostichus</taxon>
    </lineage>
</organism>
<comment type="catalytic activity">
    <reaction evidence="20">
        <text>1-octadecanoyl-2-(5Z,8Z,11Z,14Z-eicosatetraenoyl)-sn-glycerol + ATP = 1-octadecanoyl-2-(5Z,8Z,11Z,14Z-eicosatetraenoyl)-sn-glycero-3-phosphate + ADP + H(+)</text>
        <dbReference type="Rhea" id="RHEA:40323"/>
        <dbReference type="ChEBI" id="CHEBI:15378"/>
        <dbReference type="ChEBI" id="CHEBI:30616"/>
        <dbReference type="ChEBI" id="CHEBI:75728"/>
        <dbReference type="ChEBI" id="CHEBI:77091"/>
        <dbReference type="ChEBI" id="CHEBI:456216"/>
    </reaction>
    <physiologicalReaction direction="left-to-right" evidence="20">
        <dbReference type="Rhea" id="RHEA:40324"/>
    </physiologicalReaction>
</comment>
<comment type="caution">
    <text evidence="26">The sequence shown here is derived from an EMBL/GenBank/DDBJ whole genome shotgun (WGS) entry which is preliminary data.</text>
</comment>
<evidence type="ECO:0000256" key="14">
    <source>
        <dbReference type="ARBA" id="ARBA00023043"/>
    </source>
</evidence>
<evidence type="ECO:0000256" key="24">
    <source>
        <dbReference type="SAM" id="MobiDB-lite"/>
    </source>
</evidence>
<keyword evidence="12 23" id="KW-0418">Kinase</keyword>
<evidence type="ECO:0000256" key="20">
    <source>
        <dbReference type="ARBA" id="ARBA00023400"/>
    </source>
</evidence>
<feature type="compositionally biased region" description="Acidic residues" evidence="24">
    <location>
        <begin position="104"/>
        <end position="124"/>
    </location>
</feature>
<proteinExistence type="inferred from homology"/>
<dbReference type="GO" id="GO:0004143">
    <property type="term" value="F:ATP-dependent diacylglycerol kinase activity"/>
    <property type="evidence" value="ECO:0007669"/>
    <property type="project" value="UniProtKB-EC"/>
</dbReference>
<evidence type="ECO:0000256" key="11">
    <source>
        <dbReference type="ARBA" id="ARBA00022741"/>
    </source>
</evidence>
<keyword evidence="17" id="KW-0539">Nucleus</keyword>
<feature type="region of interest" description="Disordered" evidence="24">
    <location>
        <begin position="16"/>
        <end position="88"/>
    </location>
</feature>
<dbReference type="Pfam" id="PF00781">
    <property type="entry name" value="DAGK_cat"/>
    <property type="match status" value="1"/>
</dbReference>
<feature type="compositionally biased region" description="Low complexity" evidence="24">
    <location>
        <begin position="59"/>
        <end position="74"/>
    </location>
</feature>
<keyword evidence="15" id="KW-0443">Lipid metabolism</keyword>
<evidence type="ECO:0000256" key="1">
    <source>
        <dbReference type="ARBA" id="ARBA00004123"/>
    </source>
</evidence>
<evidence type="ECO:0000256" key="18">
    <source>
        <dbReference type="ARBA" id="ARBA00023273"/>
    </source>
</evidence>
<keyword evidence="27" id="KW-1185">Reference proteome</keyword>
<dbReference type="GO" id="GO:0006629">
    <property type="term" value="P:lipid metabolic process"/>
    <property type="evidence" value="ECO:0007669"/>
    <property type="project" value="UniProtKB-KW"/>
</dbReference>
<evidence type="ECO:0000256" key="13">
    <source>
        <dbReference type="ARBA" id="ARBA00022840"/>
    </source>
</evidence>
<dbReference type="InterPro" id="IPR000756">
    <property type="entry name" value="Diacylglycerol_kin_accessory"/>
</dbReference>
<evidence type="ECO:0000256" key="17">
    <source>
        <dbReference type="ARBA" id="ARBA00023242"/>
    </source>
</evidence>
<feature type="non-terminal residue" evidence="26">
    <location>
        <position position="1142"/>
    </location>
</feature>
<dbReference type="GO" id="GO:0098978">
    <property type="term" value="C:glutamatergic synapse"/>
    <property type="evidence" value="ECO:0007669"/>
    <property type="project" value="TreeGrafter"/>
</dbReference>
<dbReference type="InterPro" id="IPR017438">
    <property type="entry name" value="ATP-NAD_kinase_N"/>
</dbReference>
<evidence type="ECO:0000256" key="8">
    <source>
        <dbReference type="ARBA" id="ARBA00022490"/>
    </source>
</evidence>
<dbReference type="InterPro" id="IPR002219">
    <property type="entry name" value="PKC_DAG/PE"/>
</dbReference>
<dbReference type="GO" id="GO:0005634">
    <property type="term" value="C:nucleus"/>
    <property type="evidence" value="ECO:0007669"/>
    <property type="project" value="UniProtKB-SubCell"/>
</dbReference>
<keyword evidence="16" id="KW-0472">Membrane</keyword>
<dbReference type="InterPro" id="IPR016064">
    <property type="entry name" value="NAD/diacylglycerol_kinase_sf"/>
</dbReference>
<evidence type="ECO:0000256" key="9">
    <source>
        <dbReference type="ARBA" id="ARBA00022679"/>
    </source>
</evidence>
<evidence type="ECO:0000256" key="15">
    <source>
        <dbReference type="ARBA" id="ARBA00023098"/>
    </source>
</evidence>
<evidence type="ECO:0000313" key="26">
    <source>
        <dbReference type="EMBL" id="KAK1875733.1"/>
    </source>
</evidence>
<name>A0AAD9ENK7_DISEL</name>
<protein>
    <recommendedName>
        <fullName evidence="23">Diacylglycerol kinase</fullName>
        <shortName evidence="23">DAG kinase</shortName>
        <ecNumber evidence="23">2.7.1.107</ecNumber>
    </recommendedName>
</protein>
<keyword evidence="13 23" id="KW-0067">ATP-binding</keyword>
<feature type="compositionally biased region" description="Acidic residues" evidence="24">
    <location>
        <begin position="132"/>
        <end position="141"/>
    </location>
</feature>
<dbReference type="InterPro" id="IPR037607">
    <property type="entry name" value="DGK"/>
</dbReference>
<comment type="catalytic activity">
    <reaction evidence="21">
        <text>a 1,2-diacyl-sn-glycerol + ATP = a 1,2-diacyl-sn-glycero-3-phosphate + ADP + H(+)</text>
        <dbReference type="Rhea" id="RHEA:10272"/>
        <dbReference type="ChEBI" id="CHEBI:15378"/>
        <dbReference type="ChEBI" id="CHEBI:17815"/>
        <dbReference type="ChEBI" id="CHEBI:30616"/>
        <dbReference type="ChEBI" id="CHEBI:58608"/>
        <dbReference type="ChEBI" id="CHEBI:456216"/>
        <dbReference type="EC" id="2.7.1.107"/>
    </reaction>
    <physiologicalReaction direction="left-to-right" evidence="21">
        <dbReference type="Rhea" id="RHEA:10273"/>
    </physiologicalReaction>
</comment>
<dbReference type="SMART" id="SM00046">
    <property type="entry name" value="DAGKc"/>
    <property type="match status" value="1"/>
</dbReference>
<evidence type="ECO:0000256" key="5">
    <source>
        <dbReference type="ARBA" id="ARBA00005175"/>
    </source>
</evidence>
<gene>
    <name evidence="26" type="ORF">KUDE01_015683</name>
</gene>
<evidence type="ECO:0000256" key="7">
    <source>
        <dbReference type="ARBA" id="ARBA00022475"/>
    </source>
</evidence>
<dbReference type="Pfam" id="PF00609">
    <property type="entry name" value="DAGK_acc"/>
    <property type="match status" value="1"/>
</dbReference>
<dbReference type="PROSITE" id="PS50146">
    <property type="entry name" value="DAGK"/>
    <property type="match status" value="1"/>
</dbReference>
<keyword evidence="11 23" id="KW-0547">Nucleotide-binding</keyword>
<evidence type="ECO:0000256" key="19">
    <source>
        <dbReference type="ARBA" id="ARBA00023371"/>
    </source>
</evidence>
<dbReference type="SMART" id="SM00045">
    <property type="entry name" value="DAGKa"/>
    <property type="match status" value="1"/>
</dbReference>
<evidence type="ECO:0000256" key="21">
    <source>
        <dbReference type="ARBA" id="ARBA00023411"/>
    </source>
</evidence>
<dbReference type="GO" id="GO:0005886">
    <property type="term" value="C:plasma membrane"/>
    <property type="evidence" value="ECO:0007669"/>
    <property type="project" value="UniProtKB-SubCell"/>
</dbReference>
<comment type="catalytic activity">
    <reaction evidence="19">
        <text>1,2-di-(9Z-octadecenoyl)-sn-glycerol + ATP = 1,2-di-(9Z-octadecenoyl)-sn-glycero-3-phosphate + ADP + H(+)</text>
        <dbReference type="Rhea" id="RHEA:40327"/>
        <dbReference type="ChEBI" id="CHEBI:15378"/>
        <dbReference type="ChEBI" id="CHEBI:30616"/>
        <dbReference type="ChEBI" id="CHEBI:52333"/>
        <dbReference type="ChEBI" id="CHEBI:74546"/>
        <dbReference type="ChEBI" id="CHEBI:456216"/>
    </reaction>
    <physiologicalReaction direction="left-to-right" evidence="19">
        <dbReference type="Rhea" id="RHEA:40328"/>
    </physiologicalReaction>
</comment>
<dbReference type="CDD" id="cd20895">
    <property type="entry name" value="C1_DGKzeta_rpt2"/>
    <property type="match status" value="1"/>
</dbReference>
<evidence type="ECO:0000256" key="16">
    <source>
        <dbReference type="ARBA" id="ARBA00023136"/>
    </source>
</evidence>
<dbReference type="Pfam" id="PF23578">
    <property type="entry name" value="DGKI"/>
    <property type="match status" value="1"/>
</dbReference>
<evidence type="ECO:0000256" key="10">
    <source>
        <dbReference type="ARBA" id="ARBA00022737"/>
    </source>
</evidence>
<comment type="pathway">
    <text evidence="22">Glycerolipid metabolism.</text>
</comment>
<evidence type="ECO:0000256" key="2">
    <source>
        <dbReference type="ARBA" id="ARBA00004236"/>
    </source>
</evidence>
<dbReference type="SMART" id="SM00109">
    <property type="entry name" value="C1"/>
    <property type="match status" value="2"/>
</dbReference>
<keyword evidence="10" id="KW-0677">Repeat</keyword>
<dbReference type="FunFam" id="2.60.200.40:FF:000002">
    <property type="entry name" value="Diacylglycerol kinase"/>
    <property type="match status" value="1"/>
</dbReference>
<sequence length="1142" mass="127481">MDTFFRRHFKRKEAALLPLSKARRRSNAGLPSGALTQRRRSSAHLQPAHLGKGVGPVRGAGPARRRSSSTTTPRFTVGKTGKKLRSIDAPLLGSSIMLASLMMTEEEEEEKEEEEEEKEEEEEERVGLPSKEEEEEEEEEEKGAWLPLEEQQVELSCLHSDSSDYDSQSEASQVSEADPLEDHAPLQVLFSGDLRKRRKISTISKAGSPWPGRGGAPLGGGPLNTRRTSVYHQGAFYRGPRPLIPLESWSDLLLKALVKGLPLEASDQATPGQSETLQEPSSTVDWSENALFGDHIWFETSGSGDFCYVGEQYCIAKSLQKSVARKKCAGCKISVHSLCMEQLRKINFRCKPSFREPASRAVRESNAVRHHWVHRRRQTGRCRQCGKGFQQKFSFHSKEIVAISCSWCKQAYHNKVTCFMLQQIEECCSLGAHAAAIVPPTWIIRVRKTQTSLNNKSSKKGSEVVDGRWKPFLVKPVPSQLMKPLLVFVNPKSGGNQGAKIIQSFMWYLNPRQVFDLTKGGPREGLELYARVPNLRILACGGDGTELKLSPQPPVSILPLGTGNDLARTLNWGGGYTDEPITKILSHVEDGNVVQLDRWSLKVEANPEARPEDADEHQTDKLPIDVFNNYFTSPVPNVSCTERLLKRLRYRASPVPNVSCTERLLYRTSPVPSVSCTERLLKRLLYRTSPETSPVPNVSSSPVPNVSCTERLLKRLLYRTSPETSPVPNVSCTERLLYRTSPVPNVSCTEQANPEKFNSRFRNKMFYAGTAFSDFLSRSSKDLAKHIRVVCDGTDLTAKVQDLKLQCLLFLNIPRYCAGTAPWGHPGDHQDFEPQRHDDGCIEVIGFTMTSLATLQVGGHGERLHQCKEVLLTTFRPIPMQVDGEPCRLSPSIISITLKSQALMVQKTKRRIRVNRISMAAYEALHYDKDQLKEASTPLGVISVSGDSDLEMCRLLIQRLHGDAEDGEEMQGEKLSMKIDRAQEHLNLVTEISQEELYILDPELVSKETVGTSPGMPDLVGPEGLDRRFNFPDSPRVRDFQRKRISSDGSLSPKTVLCRRGAKIINVHRSNTTLADCRPVISEQYQCVCVGVSVNNSELIDCIETTDLNRLTELHLQGADLTLQDSAGCSLLHRAVRTGDTE</sequence>
<dbReference type="PANTHER" id="PTHR11255:SF43">
    <property type="entry name" value="DIACYLGLYCEROL KINASE ZETA"/>
    <property type="match status" value="1"/>
</dbReference>
<dbReference type="EC" id="2.7.1.107" evidence="23"/>
<evidence type="ECO:0000313" key="27">
    <source>
        <dbReference type="Proteomes" id="UP001228049"/>
    </source>
</evidence>
<dbReference type="GO" id="GO:0007200">
    <property type="term" value="P:phospholipase C-activating G protein-coupled receptor signaling pathway"/>
    <property type="evidence" value="ECO:0007669"/>
    <property type="project" value="InterPro"/>
</dbReference>
<dbReference type="SUPFAM" id="SSF111331">
    <property type="entry name" value="NAD kinase/diacylglycerol kinase-like"/>
    <property type="match status" value="1"/>
</dbReference>
<evidence type="ECO:0000256" key="12">
    <source>
        <dbReference type="ARBA" id="ARBA00022777"/>
    </source>
</evidence>
<accession>A0AAD9ENK7</accession>
<comment type="subcellular location">
    <subcellularLocation>
        <location evidence="2">Cell membrane</location>
    </subcellularLocation>
    <subcellularLocation>
        <location evidence="3">Cell projection</location>
    </subcellularLocation>
    <subcellularLocation>
        <location evidence="4">Cytoplasm</location>
        <location evidence="4">Cytosol</location>
    </subcellularLocation>
    <subcellularLocation>
        <location evidence="1">Nucleus</location>
    </subcellularLocation>
</comment>
<evidence type="ECO:0000256" key="4">
    <source>
        <dbReference type="ARBA" id="ARBA00004514"/>
    </source>
</evidence>
<evidence type="ECO:0000259" key="25">
    <source>
        <dbReference type="PROSITE" id="PS50146"/>
    </source>
</evidence>
<keyword evidence="7" id="KW-1003">Cell membrane</keyword>
<feature type="region of interest" description="Disordered" evidence="24">
    <location>
        <begin position="103"/>
        <end position="188"/>
    </location>
</feature>
<dbReference type="AlphaFoldDB" id="A0AAD9ENK7"/>
<dbReference type="GO" id="GO:0042995">
    <property type="term" value="C:cell projection"/>
    <property type="evidence" value="ECO:0007669"/>
    <property type="project" value="UniProtKB-SubCell"/>
</dbReference>
<keyword evidence="18" id="KW-0966">Cell projection</keyword>
<dbReference type="Proteomes" id="UP001228049">
    <property type="component" value="Unassembled WGS sequence"/>
</dbReference>
<comment type="pathway">
    <text evidence="5">Lipid metabolism; glycerolipid metabolism.</text>
</comment>
<comment type="similarity">
    <text evidence="6 23">Belongs to the eukaryotic diacylglycerol kinase family.</text>
</comment>
<keyword evidence="8" id="KW-0963">Cytoplasm</keyword>
<reference evidence="26" key="1">
    <citation type="submission" date="2023-04" db="EMBL/GenBank/DDBJ databases">
        <title>Chromosome-level genome of Chaenocephalus aceratus.</title>
        <authorList>
            <person name="Park H."/>
        </authorList>
    </citation>
    <scope>NUCLEOTIDE SEQUENCE</scope>
    <source>
        <strain evidence="26">DE</strain>
        <tissue evidence="26">Muscle</tissue>
    </source>
</reference>
<evidence type="ECO:0000256" key="22">
    <source>
        <dbReference type="ARBA" id="ARBA00060536"/>
    </source>
</evidence>
<keyword evidence="14" id="KW-0040">ANK repeat</keyword>
<dbReference type="FunFam" id="3.40.50.10330:FF:000002">
    <property type="entry name" value="Diacylglycerol kinase"/>
    <property type="match status" value="1"/>
</dbReference>
<feature type="domain" description="DAGKc" evidence="25">
    <location>
        <begin position="480"/>
        <end position="605"/>
    </location>
</feature>
<evidence type="ECO:0000256" key="3">
    <source>
        <dbReference type="ARBA" id="ARBA00004316"/>
    </source>
</evidence>
<dbReference type="Gene3D" id="2.60.200.40">
    <property type="match status" value="1"/>
</dbReference>
<evidence type="ECO:0000256" key="23">
    <source>
        <dbReference type="RuleBase" id="RU361128"/>
    </source>
</evidence>
<dbReference type="InterPro" id="IPR056383">
    <property type="entry name" value="DGKI-like_dom"/>
</dbReference>
<dbReference type="EMBL" id="JASDAP010000080">
    <property type="protein sequence ID" value="KAK1875733.1"/>
    <property type="molecule type" value="Genomic_DNA"/>
</dbReference>